<dbReference type="PATRIC" id="fig|1703.6.peg.511"/>
<name>A0A0B9AE91_BRELN</name>
<feature type="compositionally biased region" description="Acidic residues" evidence="1">
    <location>
        <begin position="50"/>
        <end position="62"/>
    </location>
</feature>
<evidence type="ECO:0000256" key="1">
    <source>
        <dbReference type="SAM" id="MobiDB-lite"/>
    </source>
</evidence>
<feature type="compositionally biased region" description="Low complexity" evidence="1">
    <location>
        <begin position="63"/>
        <end position="76"/>
    </location>
</feature>
<keyword evidence="3" id="KW-1185">Reference proteome</keyword>
<dbReference type="OrthoDB" id="4808460at2"/>
<organism evidence="2 3">
    <name type="scientific">Brevibacterium linens</name>
    <dbReference type="NCBI Taxonomy" id="1703"/>
    <lineage>
        <taxon>Bacteria</taxon>
        <taxon>Bacillati</taxon>
        <taxon>Actinomycetota</taxon>
        <taxon>Actinomycetes</taxon>
        <taxon>Micrococcales</taxon>
        <taxon>Brevibacteriaceae</taxon>
        <taxon>Brevibacterium</taxon>
    </lineage>
</organism>
<accession>A0A0B9AE91</accession>
<evidence type="ECO:0000313" key="2">
    <source>
        <dbReference type="EMBL" id="KHS53874.1"/>
    </source>
</evidence>
<dbReference type="RefSeq" id="WP_039206972.1">
    <property type="nucleotide sequence ID" value="NZ_CP186330.1"/>
</dbReference>
<feature type="compositionally biased region" description="Polar residues" evidence="1">
    <location>
        <begin position="1"/>
        <end position="14"/>
    </location>
</feature>
<feature type="compositionally biased region" description="Basic and acidic residues" evidence="1">
    <location>
        <begin position="15"/>
        <end position="27"/>
    </location>
</feature>
<reference evidence="2 3" key="1">
    <citation type="submission" date="2014-11" db="EMBL/GenBank/DDBJ databases">
        <title>Draft Genome Sequence of Brevibacterium linens AE038-8.</title>
        <authorList>
            <person name="Maizel D."/>
            <person name="Utturkar S.M."/>
            <person name="Brown S.D."/>
            <person name="Ferrero M."/>
            <person name="Rosen B.P."/>
        </authorList>
    </citation>
    <scope>NUCLEOTIDE SEQUENCE [LARGE SCALE GENOMIC DNA]</scope>
    <source>
        <strain evidence="2 3">AE038-8</strain>
    </source>
</reference>
<comment type="caution">
    <text evidence="2">The sequence shown here is derived from an EMBL/GenBank/DDBJ whole genome shotgun (WGS) entry which is preliminary data.</text>
</comment>
<dbReference type="AlphaFoldDB" id="A0A0B9AE91"/>
<dbReference type="EMBL" id="JTJZ01000013">
    <property type="protein sequence ID" value="KHS53874.1"/>
    <property type="molecule type" value="Genomic_DNA"/>
</dbReference>
<protein>
    <submittedName>
        <fullName evidence="2">Uncharacterized protein</fullName>
    </submittedName>
</protein>
<feature type="region of interest" description="Disordered" evidence="1">
    <location>
        <begin position="1"/>
        <end position="76"/>
    </location>
</feature>
<evidence type="ECO:0000313" key="3">
    <source>
        <dbReference type="Proteomes" id="UP000031488"/>
    </source>
</evidence>
<proteinExistence type="predicted"/>
<gene>
    <name evidence="2" type="ORF">AE0388_0629</name>
</gene>
<sequence length="76" mass="8076">MSTDDNSTEGNTSDSMRKAAENLDHEAGGAPSSEYLDKVDPDDFGRNDETGEDEDRDEDAASDDNASANGSTSTDR</sequence>
<dbReference type="Proteomes" id="UP000031488">
    <property type="component" value="Unassembled WGS sequence"/>
</dbReference>
<feature type="compositionally biased region" description="Basic and acidic residues" evidence="1">
    <location>
        <begin position="35"/>
        <end position="49"/>
    </location>
</feature>